<protein>
    <recommendedName>
        <fullName evidence="2">Zn(2)-C6 fungal-type domain-containing protein</fullName>
    </recommendedName>
</protein>
<feature type="domain" description="Zn(2)-C6 fungal-type" evidence="2">
    <location>
        <begin position="8"/>
        <end position="40"/>
    </location>
</feature>
<comment type="caution">
    <text evidence="3">The sequence shown here is derived from an EMBL/GenBank/DDBJ whole genome shotgun (WGS) entry which is preliminary data.</text>
</comment>
<accession>A0ABY0HK43</accession>
<gene>
    <name evidence="3" type="ORF">DL762_000932</name>
</gene>
<dbReference type="SMART" id="SM00066">
    <property type="entry name" value="GAL4"/>
    <property type="match status" value="1"/>
</dbReference>
<sequence>MPRPLRTSCDRCHSQKLRCPKEPGIATCTRCIKAGARCVFSPAGPATRRAVSAVVPVCENAFSFQPSVDDGPGMQFDWQQLDFGCALPTTPEIAQDGQPEAAREAALSGSSASEDSRSAYVRQLTALAADLDNVYREIPASPAVHMSGDRPFTEFMSRYTEKYDQERCLEQLFSAGLILIDIYPHIMEIQPKETPPVICLDNVFGNLLSHVHVCTQITMAYPNDRELKVYVPELRVGNFVAPASSSSTMQAVLLTHIASVLKRRAEQLSRNVAEALGNGHDDKQSRMLRLQCEILEESAKSRLEELQQVREHVDRLGFLT</sequence>
<dbReference type="PROSITE" id="PS50048">
    <property type="entry name" value="ZN2_CY6_FUNGAL_2"/>
    <property type="match status" value="1"/>
</dbReference>
<evidence type="ECO:0000313" key="4">
    <source>
        <dbReference type="Proteomes" id="UP000294003"/>
    </source>
</evidence>
<dbReference type="PROSITE" id="PS00463">
    <property type="entry name" value="ZN2_CY6_FUNGAL_1"/>
    <property type="match status" value="1"/>
</dbReference>
<dbReference type="SUPFAM" id="SSF57701">
    <property type="entry name" value="Zn2/Cys6 DNA-binding domain"/>
    <property type="match status" value="1"/>
</dbReference>
<evidence type="ECO:0000256" key="1">
    <source>
        <dbReference type="ARBA" id="ARBA00023242"/>
    </source>
</evidence>
<reference evidence="3 4" key="1">
    <citation type="submission" date="2018-06" db="EMBL/GenBank/DDBJ databases">
        <title>Complete Genomes of Monosporascus.</title>
        <authorList>
            <person name="Robinson A.J."/>
            <person name="Natvig D.O."/>
        </authorList>
    </citation>
    <scope>NUCLEOTIDE SEQUENCE [LARGE SCALE GENOMIC DNA]</scope>
    <source>
        <strain evidence="3 4">CBS 609.92</strain>
    </source>
</reference>
<dbReference type="EMBL" id="QJNS01000016">
    <property type="protein sequence ID" value="RYO93727.1"/>
    <property type="molecule type" value="Genomic_DNA"/>
</dbReference>
<dbReference type="Pfam" id="PF00172">
    <property type="entry name" value="Zn_clus"/>
    <property type="match status" value="1"/>
</dbReference>
<organism evidence="3 4">
    <name type="scientific">Monosporascus cannonballus</name>
    <dbReference type="NCBI Taxonomy" id="155416"/>
    <lineage>
        <taxon>Eukaryota</taxon>
        <taxon>Fungi</taxon>
        <taxon>Dikarya</taxon>
        <taxon>Ascomycota</taxon>
        <taxon>Pezizomycotina</taxon>
        <taxon>Sordariomycetes</taxon>
        <taxon>Xylariomycetidae</taxon>
        <taxon>Xylariales</taxon>
        <taxon>Xylariales incertae sedis</taxon>
        <taxon>Monosporascus</taxon>
    </lineage>
</organism>
<dbReference type="CDD" id="cd00067">
    <property type="entry name" value="GAL4"/>
    <property type="match status" value="1"/>
</dbReference>
<keyword evidence="1" id="KW-0539">Nucleus</keyword>
<evidence type="ECO:0000259" key="2">
    <source>
        <dbReference type="PROSITE" id="PS50048"/>
    </source>
</evidence>
<dbReference type="InterPro" id="IPR001138">
    <property type="entry name" value="Zn2Cys6_DnaBD"/>
</dbReference>
<dbReference type="Gene3D" id="4.10.240.10">
    <property type="entry name" value="Zn(2)-C6 fungal-type DNA-binding domain"/>
    <property type="match status" value="1"/>
</dbReference>
<proteinExistence type="predicted"/>
<dbReference type="InterPro" id="IPR036864">
    <property type="entry name" value="Zn2-C6_fun-type_DNA-bd_sf"/>
</dbReference>
<name>A0ABY0HK43_9PEZI</name>
<dbReference type="Proteomes" id="UP000294003">
    <property type="component" value="Unassembled WGS sequence"/>
</dbReference>
<evidence type="ECO:0000313" key="3">
    <source>
        <dbReference type="EMBL" id="RYO93727.1"/>
    </source>
</evidence>
<keyword evidence="4" id="KW-1185">Reference proteome</keyword>